<evidence type="ECO:0000259" key="2">
    <source>
        <dbReference type="Pfam" id="PF00646"/>
    </source>
</evidence>
<reference evidence="3" key="1">
    <citation type="submission" date="2020-05" db="EMBL/GenBank/DDBJ databases">
        <title>Mycena genomes resolve the evolution of fungal bioluminescence.</title>
        <authorList>
            <person name="Tsai I.J."/>
        </authorList>
    </citation>
    <scope>NUCLEOTIDE SEQUENCE</scope>
    <source>
        <strain evidence="3">160909Yilan</strain>
    </source>
</reference>
<dbReference type="AlphaFoldDB" id="A0A8H6ZFA5"/>
<proteinExistence type="predicted"/>
<evidence type="ECO:0000313" key="4">
    <source>
        <dbReference type="Proteomes" id="UP000623467"/>
    </source>
</evidence>
<evidence type="ECO:0000313" key="3">
    <source>
        <dbReference type="EMBL" id="KAF7377925.1"/>
    </source>
</evidence>
<name>A0A8H6ZFA5_9AGAR</name>
<gene>
    <name evidence="3" type="ORF">MSAN_00216400</name>
</gene>
<dbReference type="Pfam" id="PF00646">
    <property type="entry name" value="F-box"/>
    <property type="match status" value="1"/>
</dbReference>
<feature type="chain" id="PRO_5034441652" evidence="1">
    <location>
        <begin position="23"/>
        <end position="642"/>
    </location>
</feature>
<comment type="caution">
    <text evidence="3">The sequence shown here is derived from an EMBL/GenBank/DDBJ whole genome shotgun (WGS) entry which is preliminary data.</text>
</comment>
<feature type="domain" description="F-box" evidence="2">
    <location>
        <begin position="84"/>
        <end position="118"/>
    </location>
</feature>
<dbReference type="CDD" id="cd09917">
    <property type="entry name" value="F-box_SF"/>
    <property type="match status" value="1"/>
</dbReference>
<feature type="signal peptide" evidence="1">
    <location>
        <begin position="1"/>
        <end position="22"/>
    </location>
</feature>
<sequence length="642" mass="71381">MMSFIPMFALFPLLNLSARVNGVIFAELTLHMGFSCAFIYVRPVFQSYALWPRGFNFAVLPLPPKKPACHRVLLSLEQTTIAMLSELSTELIRTISGHLDQRDQLVLSRTSRRMHAICVEWIYRILSFGRTSPRPAVQLLQRCKTILARQETAISVWELKIYCLPSYTSQSFHSILRSATARMKNLRVINILSLRLFRTVSGVVFSQLTDCTIPLSPDCYSFLPRNPTIEYIFIIPDPHNSLLNNFYGIQPIHMPQLRYFQGPEVAVRAVVPGTPVSVLTIWWGREPAMELSCGLAAAAFFKADPCELTNMIVSWDPELLGAIAQRAPRIQFLNIRMILPSSTSDKEVTLTKGSSPGVATAIPGPIPSALPISSQFASASLVSWPSSDTGACYAPHRRRLVLYSTEAVRGTAPSYASLAGFQSNHHRPRPFGYCWLPFTLAATALSPHELGGASHRVSVPPCRFERAKTWRAWRAFGHYAGGAAPVKDPDGNGNGTSAAYAIYVWSLSAHRHLQSLFVRLRLRSLSARRHPQYMRIIGLVSSAPESMRRGEANPFGRGVLASQPSASISSPEPSTSRARYLLGYRQTLLTQRPTDGPRARLDASICFLVYSRRAPRRPAHSSRNTDESLLRSGAPLRFLFSS</sequence>
<organism evidence="3 4">
    <name type="scientific">Mycena sanguinolenta</name>
    <dbReference type="NCBI Taxonomy" id="230812"/>
    <lineage>
        <taxon>Eukaryota</taxon>
        <taxon>Fungi</taxon>
        <taxon>Dikarya</taxon>
        <taxon>Basidiomycota</taxon>
        <taxon>Agaricomycotina</taxon>
        <taxon>Agaricomycetes</taxon>
        <taxon>Agaricomycetidae</taxon>
        <taxon>Agaricales</taxon>
        <taxon>Marasmiineae</taxon>
        <taxon>Mycenaceae</taxon>
        <taxon>Mycena</taxon>
    </lineage>
</organism>
<dbReference type="EMBL" id="JACAZH010000001">
    <property type="protein sequence ID" value="KAF7377925.1"/>
    <property type="molecule type" value="Genomic_DNA"/>
</dbReference>
<dbReference type="InterPro" id="IPR001810">
    <property type="entry name" value="F-box_dom"/>
</dbReference>
<dbReference type="Proteomes" id="UP000623467">
    <property type="component" value="Unassembled WGS sequence"/>
</dbReference>
<keyword evidence="4" id="KW-1185">Reference proteome</keyword>
<protein>
    <submittedName>
        <fullName evidence="3">MFS general substrate transporter</fullName>
    </submittedName>
</protein>
<evidence type="ECO:0000256" key="1">
    <source>
        <dbReference type="SAM" id="SignalP"/>
    </source>
</evidence>
<accession>A0A8H6ZFA5</accession>
<dbReference type="OrthoDB" id="3190489at2759"/>
<keyword evidence="1" id="KW-0732">Signal</keyword>